<feature type="chain" id="PRO_5034583096" evidence="1">
    <location>
        <begin position="22"/>
        <end position="154"/>
    </location>
</feature>
<keyword evidence="3" id="KW-1185">Reference proteome</keyword>
<organism evidence="2 3">
    <name type="scientific">Trichoderma simmonsii</name>
    <dbReference type="NCBI Taxonomy" id="1491479"/>
    <lineage>
        <taxon>Eukaryota</taxon>
        <taxon>Fungi</taxon>
        <taxon>Dikarya</taxon>
        <taxon>Ascomycota</taxon>
        <taxon>Pezizomycotina</taxon>
        <taxon>Sordariomycetes</taxon>
        <taxon>Hypocreomycetidae</taxon>
        <taxon>Hypocreales</taxon>
        <taxon>Hypocreaceae</taxon>
        <taxon>Trichoderma</taxon>
    </lineage>
</organism>
<evidence type="ECO:0000256" key="1">
    <source>
        <dbReference type="SAM" id="SignalP"/>
    </source>
</evidence>
<name>A0A8G0L7C1_9HYPO</name>
<reference evidence="2 3" key="1">
    <citation type="journal article" date="2021" name="BMC Genomics">
        <title>Telomere-to-telomere genome assembly of asparaginase-producing Trichoderma simmonsii.</title>
        <authorList>
            <person name="Chung D."/>
            <person name="Kwon Y.M."/>
            <person name="Yang Y."/>
        </authorList>
    </citation>
    <scope>NUCLEOTIDE SEQUENCE [LARGE SCALE GENOMIC DNA]</scope>
    <source>
        <strain evidence="2 3">GH-Sj1</strain>
    </source>
</reference>
<accession>A0A8G0L7C1</accession>
<dbReference type="AlphaFoldDB" id="A0A8G0L7C1"/>
<protein>
    <submittedName>
        <fullName evidence="2">Uncharacterized protein</fullName>
    </submittedName>
</protein>
<gene>
    <name evidence="2" type="ORF">H0G86_001982</name>
</gene>
<sequence length="154" mass="16365">MAEPGSLLIAVHTLLVHVVAPSQPGILKETLLVALLPDHQYQALPTSHALHSFFSKPPSSARQTTIAALELLHYDMSGPAASSDIACMAHPGTHAIPDPPRSADLLPVSYLPYSCTFTTRCGREGGPSSHGAIIRTLWLDSSSSIHLISPKKAM</sequence>
<feature type="signal peptide" evidence="1">
    <location>
        <begin position="1"/>
        <end position="21"/>
    </location>
</feature>
<dbReference type="EMBL" id="CP075864">
    <property type="protein sequence ID" value="QYS94654.1"/>
    <property type="molecule type" value="Genomic_DNA"/>
</dbReference>
<keyword evidence="1" id="KW-0732">Signal</keyword>
<proteinExistence type="predicted"/>
<dbReference type="Proteomes" id="UP000826661">
    <property type="component" value="Chromosome I"/>
</dbReference>
<evidence type="ECO:0000313" key="3">
    <source>
        <dbReference type="Proteomes" id="UP000826661"/>
    </source>
</evidence>
<evidence type="ECO:0000313" key="2">
    <source>
        <dbReference type="EMBL" id="QYS94654.1"/>
    </source>
</evidence>